<dbReference type="InterPro" id="IPR017925">
    <property type="entry name" value="DHFR_CS"/>
</dbReference>
<keyword evidence="5 8" id="KW-0521">NADP</keyword>
<evidence type="ECO:0000256" key="7">
    <source>
        <dbReference type="ARBA" id="ARBA00025067"/>
    </source>
</evidence>
<dbReference type="PATRIC" id="fig|1331060.3.peg.549"/>
<dbReference type="GO" id="GO:0004146">
    <property type="term" value="F:dihydrofolate reductase activity"/>
    <property type="evidence" value="ECO:0007669"/>
    <property type="project" value="UniProtKB-EC"/>
</dbReference>
<gene>
    <name evidence="11" type="ORF">RLDS_03020</name>
</gene>
<dbReference type="GO" id="GO:0006730">
    <property type="term" value="P:one-carbon metabolic process"/>
    <property type="evidence" value="ECO:0007669"/>
    <property type="project" value="UniProtKB-KW"/>
</dbReference>
<dbReference type="InterPro" id="IPR024072">
    <property type="entry name" value="DHFR-like_dom_sf"/>
</dbReference>
<comment type="caution">
    <text evidence="11">The sequence shown here is derived from an EMBL/GenBank/DDBJ whole genome shotgun (WGS) entry which is preliminary data.</text>
</comment>
<name>T0I1N5_9SPHN</name>
<dbReference type="PRINTS" id="PR00070">
    <property type="entry name" value="DHFR"/>
</dbReference>
<protein>
    <recommendedName>
        <fullName evidence="3 8">Dihydrofolate reductase</fullName>
        <ecNumber evidence="3 8">1.5.1.3</ecNumber>
    </recommendedName>
</protein>
<dbReference type="CDD" id="cd00209">
    <property type="entry name" value="DHFR"/>
    <property type="match status" value="1"/>
</dbReference>
<comment type="similarity">
    <text evidence="2 8 9">Belongs to the dihydrofolate reductase family.</text>
</comment>
<dbReference type="SUPFAM" id="SSF53597">
    <property type="entry name" value="Dihydrofolate reductase-like"/>
    <property type="match status" value="1"/>
</dbReference>
<dbReference type="eggNOG" id="COG0262">
    <property type="taxonomic scope" value="Bacteria"/>
</dbReference>
<dbReference type="AlphaFoldDB" id="T0I1N5"/>
<evidence type="ECO:0000313" key="12">
    <source>
        <dbReference type="Proteomes" id="UP000015531"/>
    </source>
</evidence>
<dbReference type="GO" id="GO:0005829">
    <property type="term" value="C:cytosol"/>
    <property type="evidence" value="ECO:0007669"/>
    <property type="project" value="TreeGrafter"/>
</dbReference>
<dbReference type="GO" id="GO:0046654">
    <property type="term" value="P:tetrahydrofolate biosynthetic process"/>
    <property type="evidence" value="ECO:0007669"/>
    <property type="project" value="UniProtKB-UniPathway"/>
</dbReference>
<sequence>MSEITLVLARADNGVIGRDGDLPWRLPADLKHFKAVTAGHPMLMGRRTFDSLPGLLPGRRHIVLTRDRAWRAEGAEVAHDVESALALADAATVMVIGGAEIYRLFLPIADRIELTEVHLDAEGDTSIAYPDAADWREVARADHPATGGRPAYSFVTFHRRTL</sequence>
<dbReference type="PANTHER" id="PTHR48069:SF3">
    <property type="entry name" value="DIHYDROFOLATE REDUCTASE"/>
    <property type="match status" value="1"/>
</dbReference>
<dbReference type="PROSITE" id="PS51330">
    <property type="entry name" value="DHFR_2"/>
    <property type="match status" value="1"/>
</dbReference>
<organism evidence="11 12">
    <name type="scientific">Sphingobium lactosutens DS20</name>
    <dbReference type="NCBI Taxonomy" id="1331060"/>
    <lineage>
        <taxon>Bacteria</taxon>
        <taxon>Pseudomonadati</taxon>
        <taxon>Pseudomonadota</taxon>
        <taxon>Alphaproteobacteria</taxon>
        <taxon>Sphingomonadales</taxon>
        <taxon>Sphingomonadaceae</taxon>
        <taxon>Sphingobium</taxon>
    </lineage>
</organism>
<evidence type="ECO:0000256" key="3">
    <source>
        <dbReference type="ARBA" id="ARBA00012856"/>
    </source>
</evidence>
<dbReference type="InterPro" id="IPR001796">
    <property type="entry name" value="DHFR_dom"/>
</dbReference>
<comment type="function">
    <text evidence="7 8">Key enzyme in folate metabolism. Catalyzes an essential reaction for de novo glycine and purine synthesis, and for DNA precursor synthesis.</text>
</comment>
<dbReference type="GO" id="GO:0050661">
    <property type="term" value="F:NADP binding"/>
    <property type="evidence" value="ECO:0007669"/>
    <property type="project" value="InterPro"/>
</dbReference>
<keyword evidence="12" id="KW-1185">Reference proteome</keyword>
<evidence type="ECO:0000256" key="1">
    <source>
        <dbReference type="ARBA" id="ARBA00004903"/>
    </source>
</evidence>
<accession>T0I1N5</accession>
<comment type="pathway">
    <text evidence="1 8">Cofactor biosynthesis; tetrahydrofolate biosynthesis; 5,6,7,8-tetrahydrofolate from 7,8-dihydrofolate: step 1/1.</text>
</comment>
<dbReference type="EC" id="1.5.1.3" evidence="3 8"/>
<dbReference type="RefSeq" id="WP_021224562.1">
    <property type="nucleotide sequence ID" value="NZ_ATDP01000056.1"/>
</dbReference>
<evidence type="ECO:0000259" key="10">
    <source>
        <dbReference type="PROSITE" id="PS51330"/>
    </source>
</evidence>
<dbReference type="UniPathway" id="UPA00077">
    <property type="reaction ID" value="UER00158"/>
</dbReference>
<evidence type="ECO:0000313" key="11">
    <source>
        <dbReference type="EMBL" id="EQB18233.1"/>
    </source>
</evidence>
<evidence type="ECO:0000256" key="9">
    <source>
        <dbReference type="RuleBase" id="RU004474"/>
    </source>
</evidence>
<keyword evidence="4 8" id="KW-0554">One-carbon metabolism</keyword>
<dbReference type="GO" id="GO:0046655">
    <property type="term" value="P:folic acid metabolic process"/>
    <property type="evidence" value="ECO:0007669"/>
    <property type="project" value="TreeGrafter"/>
</dbReference>
<dbReference type="PROSITE" id="PS00075">
    <property type="entry name" value="DHFR_1"/>
    <property type="match status" value="1"/>
</dbReference>
<dbReference type="OrthoDB" id="9804315at2"/>
<dbReference type="Proteomes" id="UP000015531">
    <property type="component" value="Unassembled WGS sequence"/>
</dbReference>
<evidence type="ECO:0000256" key="8">
    <source>
        <dbReference type="PIRNR" id="PIRNR000194"/>
    </source>
</evidence>
<dbReference type="GO" id="GO:0046452">
    <property type="term" value="P:dihydrofolate metabolic process"/>
    <property type="evidence" value="ECO:0007669"/>
    <property type="project" value="TreeGrafter"/>
</dbReference>
<evidence type="ECO:0000256" key="4">
    <source>
        <dbReference type="ARBA" id="ARBA00022563"/>
    </source>
</evidence>
<dbReference type="InterPro" id="IPR012259">
    <property type="entry name" value="DHFR"/>
</dbReference>
<evidence type="ECO:0000256" key="2">
    <source>
        <dbReference type="ARBA" id="ARBA00009539"/>
    </source>
</evidence>
<dbReference type="PANTHER" id="PTHR48069">
    <property type="entry name" value="DIHYDROFOLATE REDUCTASE"/>
    <property type="match status" value="1"/>
</dbReference>
<evidence type="ECO:0000256" key="6">
    <source>
        <dbReference type="ARBA" id="ARBA00023002"/>
    </source>
</evidence>
<dbReference type="PIRSF" id="PIRSF000194">
    <property type="entry name" value="DHFR"/>
    <property type="match status" value="1"/>
</dbReference>
<proteinExistence type="inferred from homology"/>
<evidence type="ECO:0000256" key="5">
    <source>
        <dbReference type="ARBA" id="ARBA00022857"/>
    </source>
</evidence>
<comment type="catalytic activity">
    <reaction evidence="8">
        <text>(6S)-5,6,7,8-tetrahydrofolate + NADP(+) = 7,8-dihydrofolate + NADPH + H(+)</text>
        <dbReference type="Rhea" id="RHEA:15009"/>
        <dbReference type="ChEBI" id="CHEBI:15378"/>
        <dbReference type="ChEBI" id="CHEBI:57451"/>
        <dbReference type="ChEBI" id="CHEBI:57453"/>
        <dbReference type="ChEBI" id="CHEBI:57783"/>
        <dbReference type="ChEBI" id="CHEBI:58349"/>
        <dbReference type="EC" id="1.5.1.3"/>
    </reaction>
</comment>
<feature type="domain" description="DHFR" evidence="10">
    <location>
        <begin position="3"/>
        <end position="159"/>
    </location>
</feature>
<dbReference type="Pfam" id="PF00186">
    <property type="entry name" value="DHFR_1"/>
    <property type="match status" value="1"/>
</dbReference>
<dbReference type="EMBL" id="ATDP01000056">
    <property type="protein sequence ID" value="EQB18233.1"/>
    <property type="molecule type" value="Genomic_DNA"/>
</dbReference>
<dbReference type="Gene3D" id="3.40.430.10">
    <property type="entry name" value="Dihydrofolate Reductase, subunit A"/>
    <property type="match status" value="1"/>
</dbReference>
<keyword evidence="6 8" id="KW-0560">Oxidoreductase</keyword>
<reference evidence="11 12" key="1">
    <citation type="journal article" date="2013" name="Genome Announc.">
        <title>Draft Genome Sequence of Sphingobium lactosutens Strain DS20T, Isolated from a Hexachlorocyclohexane Dumpsite.</title>
        <authorList>
            <person name="Kumar R."/>
            <person name="Dwivedi V."/>
            <person name="Negi V."/>
            <person name="Khurana J.P."/>
            <person name="Lal R."/>
        </authorList>
    </citation>
    <scope>NUCLEOTIDE SEQUENCE [LARGE SCALE GENOMIC DNA]</scope>
    <source>
        <strain evidence="11 12">DS20</strain>
    </source>
</reference>